<feature type="region of interest" description="Disordered" evidence="1">
    <location>
        <begin position="19"/>
        <end position="44"/>
    </location>
</feature>
<evidence type="ECO:0000256" key="1">
    <source>
        <dbReference type="SAM" id="MobiDB-lite"/>
    </source>
</evidence>
<organism evidence="2 3">
    <name type="scientific">Planoprotostelium fungivorum</name>
    <dbReference type="NCBI Taxonomy" id="1890364"/>
    <lineage>
        <taxon>Eukaryota</taxon>
        <taxon>Amoebozoa</taxon>
        <taxon>Evosea</taxon>
        <taxon>Variosea</taxon>
        <taxon>Cavosteliida</taxon>
        <taxon>Cavosteliaceae</taxon>
        <taxon>Planoprotostelium</taxon>
    </lineage>
</organism>
<gene>
    <name evidence="2" type="ORF">PROFUN_16511</name>
</gene>
<protein>
    <submittedName>
        <fullName evidence="2">Uncharacterized protein</fullName>
    </submittedName>
</protein>
<dbReference type="InParanoid" id="A0A2P6MQB2"/>
<dbReference type="AlphaFoldDB" id="A0A2P6MQB2"/>
<name>A0A2P6MQB2_9EUKA</name>
<keyword evidence="3" id="KW-1185">Reference proteome</keyword>
<comment type="caution">
    <text evidence="2">The sequence shown here is derived from an EMBL/GenBank/DDBJ whole genome shotgun (WGS) entry which is preliminary data.</text>
</comment>
<reference evidence="2 3" key="1">
    <citation type="journal article" date="2018" name="Genome Biol. Evol.">
        <title>Multiple Roots of Fruiting Body Formation in Amoebozoa.</title>
        <authorList>
            <person name="Hillmann F."/>
            <person name="Forbes G."/>
            <person name="Novohradska S."/>
            <person name="Ferling I."/>
            <person name="Riege K."/>
            <person name="Groth M."/>
            <person name="Westermann M."/>
            <person name="Marz M."/>
            <person name="Spaller T."/>
            <person name="Winckler T."/>
            <person name="Schaap P."/>
            <person name="Glockner G."/>
        </authorList>
    </citation>
    <scope>NUCLEOTIDE SEQUENCE [LARGE SCALE GENOMIC DNA]</scope>
    <source>
        <strain evidence="2 3">Jena</strain>
    </source>
</reference>
<dbReference type="EMBL" id="MDYQ01000528">
    <property type="protein sequence ID" value="PRP73899.1"/>
    <property type="molecule type" value="Genomic_DNA"/>
</dbReference>
<evidence type="ECO:0000313" key="2">
    <source>
        <dbReference type="EMBL" id="PRP73899.1"/>
    </source>
</evidence>
<accession>A0A2P6MQB2</accession>
<sequence length="186" mass="21276">MDHFSPDYWNMHDEKISNPNAWTPTRKTKSDIKHNTETSATSMAPPRRFSSVPTGYYFLVCKYFYLVCIKHALSTQKLINVLQRIYKLMTGSKHSVFKDMDRQPLHMPLGIEPPFCCHSDKASGKDLQRQTCLGDCFGTVSVSASRCRRDKRVSCPVLSLTKPQDETKTRQTSLVSDRLKTVLRPS</sequence>
<dbReference type="Proteomes" id="UP000241769">
    <property type="component" value="Unassembled WGS sequence"/>
</dbReference>
<evidence type="ECO:0000313" key="3">
    <source>
        <dbReference type="Proteomes" id="UP000241769"/>
    </source>
</evidence>
<proteinExistence type="predicted"/>